<dbReference type="GO" id="GO:0043165">
    <property type="term" value="P:Gram-negative-bacterium-type cell outer membrane assembly"/>
    <property type="evidence" value="ECO:0007669"/>
    <property type="project" value="UniProtKB-UniRule"/>
</dbReference>
<evidence type="ECO:0000256" key="1">
    <source>
        <dbReference type="ARBA" id="ARBA00022729"/>
    </source>
</evidence>
<dbReference type="Proteomes" id="UP000244948">
    <property type="component" value="Unassembled WGS sequence"/>
</dbReference>
<comment type="caution">
    <text evidence="7">The sequence shown here is derived from an EMBL/GenBank/DDBJ whole genome shotgun (WGS) entry which is preliminary data.</text>
</comment>
<protein>
    <recommendedName>
        <fullName evidence="4">LPS-assembly protein LptD</fullName>
    </recommendedName>
</protein>
<dbReference type="PANTHER" id="PTHR30189:SF1">
    <property type="entry name" value="LPS-ASSEMBLY PROTEIN LPTD"/>
    <property type="match status" value="1"/>
</dbReference>
<dbReference type="GO" id="GO:1990351">
    <property type="term" value="C:transporter complex"/>
    <property type="evidence" value="ECO:0007669"/>
    <property type="project" value="TreeGrafter"/>
</dbReference>
<dbReference type="InterPro" id="IPR005653">
    <property type="entry name" value="OstA-like_N"/>
</dbReference>
<evidence type="ECO:0000256" key="3">
    <source>
        <dbReference type="ARBA" id="ARBA00023237"/>
    </source>
</evidence>
<comment type="similarity">
    <text evidence="4">Belongs to the LptD family.</text>
</comment>
<feature type="domain" description="LptD C-terminal" evidence="6">
    <location>
        <begin position="278"/>
        <end position="665"/>
    </location>
</feature>
<comment type="function">
    <text evidence="4">Together with LptE, is involved in the assembly of lipopolysaccharide (LPS) at the surface of the outer membrane.</text>
</comment>
<dbReference type="PANTHER" id="PTHR30189">
    <property type="entry name" value="LPS-ASSEMBLY PROTEIN"/>
    <property type="match status" value="1"/>
</dbReference>
<dbReference type="InterPro" id="IPR007543">
    <property type="entry name" value="LptD_C"/>
</dbReference>
<evidence type="ECO:0000313" key="8">
    <source>
        <dbReference type="Proteomes" id="UP000244948"/>
    </source>
</evidence>
<keyword evidence="8" id="KW-1185">Reference proteome</keyword>
<dbReference type="InterPro" id="IPR020889">
    <property type="entry name" value="LipoPS_assembly_LptD"/>
</dbReference>
<comment type="caution">
    <text evidence="4">Lacks conserved residue(s) required for the propagation of feature annotation.</text>
</comment>
<reference evidence="7 8" key="1">
    <citation type="journal article" date="2018" name="Genome Announc.">
        <title>Ignatzschineria cameli sp. nov., isolated from necrotic foot tissue of dromedaries (Camelus dromedarius) and associated maggots (Wohlfahrtia species) in Dubai.</title>
        <authorList>
            <person name="Tsang C.C."/>
            <person name="Tang J.Y."/>
            <person name="Fong J.Y."/>
            <person name="Kinne J."/>
            <person name="Lee H.H."/>
            <person name="Joseph M."/>
            <person name="Jose S."/>
            <person name="Schuster R.K."/>
            <person name="Tang Y."/>
            <person name="Sivakumar S."/>
            <person name="Chen J.H."/>
            <person name="Teng J.L."/>
            <person name="Lau S.K."/>
            <person name="Wernery U."/>
            <person name="Woo P.C."/>
        </authorList>
    </citation>
    <scope>NUCLEOTIDE SEQUENCE [LARGE SCALE GENOMIC DNA]</scope>
    <source>
        <strain evidence="7 8">KCTC 22643</strain>
    </source>
</reference>
<evidence type="ECO:0000256" key="4">
    <source>
        <dbReference type="HAMAP-Rule" id="MF_01411"/>
    </source>
</evidence>
<comment type="subunit">
    <text evidence="4">Component of the lipopolysaccharide transport and assembly complex. Interacts with LptE and LptA.</text>
</comment>
<evidence type="ECO:0000259" key="6">
    <source>
        <dbReference type="Pfam" id="PF04453"/>
    </source>
</evidence>
<dbReference type="Pfam" id="PF04453">
    <property type="entry name" value="LptD"/>
    <property type="match status" value="1"/>
</dbReference>
<dbReference type="AlphaFoldDB" id="A0A2U2AMS4"/>
<keyword evidence="3 4" id="KW-0998">Cell outer membrane</keyword>
<dbReference type="GO" id="GO:0009279">
    <property type="term" value="C:cell outer membrane"/>
    <property type="evidence" value="ECO:0007669"/>
    <property type="project" value="UniProtKB-SubCell"/>
</dbReference>
<feature type="domain" description="Organic solvent tolerance-like N-terminal" evidence="5">
    <location>
        <begin position="50"/>
        <end position="170"/>
    </location>
</feature>
<dbReference type="EMBL" id="QEWR01000002">
    <property type="protein sequence ID" value="PWD84447.1"/>
    <property type="molecule type" value="Genomic_DNA"/>
</dbReference>
<keyword evidence="2 4" id="KW-0472">Membrane</keyword>
<evidence type="ECO:0000256" key="2">
    <source>
        <dbReference type="ARBA" id="ARBA00023136"/>
    </source>
</evidence>
<comment type="subcellular location">
    <subcellularLocation>
        <location evidence="4">Cell outer membrane</location>
    </subcellularLocation>
</comment>
<proteinExistence type="inferred from homology"/>
<gene>
    <name evidence="4" type="primary">lptD</name>
    <name evidence="7" type="ORF">DC082_02585</name>
</gene>
<dbReference type="Pfam" id="PF03968">
    <property type="entry name" value="LptD_N"/>
    <property type="match status" value="1"/>
</dbReference>
<organism evidence="7 8">
    <name type="scientific">Ignatzschineria indica</name>
    <dbReference type="NCBI Taxonomy" id="472583"/>
    <lineage>
        <taxon>Bacteria</taxon>
        <taxon>Pseudomonadati</taxon>
        <taxon>Pseudomonadota</taxon>
        <taxon>Gammaproteobacteria</taxon>
        <taxon>Cardiobacteriales</taxon>
        <taxon>Ignatzschineriaceae</taxon>
        <taxon>Ignatzschineria</taxon>
    </lineage>
</organism>
<evidence type="ECO:0000313" key="7">
    <source>
        <dbReference type="EMBL" id="PWD84447.1"/>
    </source>
</evidence>
<dbReference type="GO" id="GO:0015920">
    <property type="term" value="P:lipopolysaccharide transport"/>
    <property type="evidence" value="ECO:0007669"/>
    <property type="project" value="InterPro"/>
</dbReference>
<keyword evidence="1 4" id="KW-0732">Signal</keyword>
<evidence type="ECO:0000259" key="5">
    <source>
        <dbReference type="Pfam" id="PF03968"/>
    </source>
</evidence>
<dbReference type="HAMAP" id="MF_01411">
    <property type="entry name" value="LPS_assembly_LptD"/>
    <property type="match status" value="1"/>
</dbReference>
<name>A0A2U2AMS4_9GAMM</name>
<accession>A0A2U2AMS4</accession>
<dbReference type="InterPro" id="IPR050218">
    <property type="entry name" value="LptD"/>
</dbReference>
<sequence length="751" mass="86593">MLSLPALSLASTPVACQISPLAQHIMPLNKEATQEQIFVTANEGNLTPTNAHLYGDVEIQLGNEWLRSDQFDMDRVHQVITSEGKDVRYATPDTVLVGDRLIHNIDKKETSVTAATYYLKAGTNIQGRATKIDHFDNQQKTLLKDATYSACSVDNEIWKIDAKDIDINHAAGRAKAYDATFDVFDIPVLYTPYISYPIDGKRHSGILFPEFEISRSSGISLFLPYYFNIAPNMDAILAPGIITKRGAAIKGNFRYLNEWQYLTLEGSYLFRDKLYDNKKRWYLKAEQRSQFNKNLSGNILFQNVSDKDYMSDLGKQNGLYEEVTLERHAVLNYRTDHWTTLLRFQDFVVTDREIVKRNPYGRLPQLLFQGGWNLGNLNIDLHGELVHFAAKNDRFLGEDARHPRAATRLDLMPTISYRLENAWGFIEPAARFRYTQYHLNYHNKKYQDGNKTNFSRSMPILSLDAGFFLDKEMQLTNLFGGGDFTQTFEPRLFYLYAPYRNQSHIPIFDTSRMDSNFDNLFNFNDFYGADRQSNANRLTTAVTTRLIEDNSGYERFFLSLGQTQYFTSPRITLGEDIKKGENKIRRSALTAETGVAITRDLYAKANLDWSTNNKQVIYGTFDLNYRPASDKIFSISYRYNRADYVEATKTDQIDTSFYWSLNNKWAIAGRYNYILSESKMIDSQLGVEFRDCCVTTRVAARYYRNNVYDEQKQWRVYIEFDLNGIGSIGQNTDGLWKDSISGYSSRQGKFF</sequence>